<dbReference type="RefSeq" id="WP_101008940.1">
    <property type="nucleotide sequence ID" value="NZ_FRFC01000001.1"/>
</dbReference>
<keyword evidence="3" id="KW-1185">Reference proteome</keyword>
<feature type="transmembrane region" description="Helical" evidence="1">
    <location>
        <begin position="259"/>
        <end position="282"/>
    </location>
</feature>
<feature type="transmembrane region" description="Helical" evidence="1">
    <location>
        <begin position="351"/>
        <end position="371"/>
    </location>
</feature>
<feature type="transmembrane region" description="Helical" evidence="1">
    <location>
        <begin position="217"/>
        <end position="247"/>
    </location>
</feature>
<dbReference type="OrthoDB" id="145466at2157"/>
<dbReference type="EMBL" id="FRFC01000001">
    <property type="protein sequence ID" value="SHO42831.1"/>
    <property type="molecule type" value="Genomic_DNA"/>
</dbReference>
<feature type="transmembrane region" description="Helical" evidence="1">
    <location>
        <begin position="407"/>
        <end position="425"/>
    </location>
</feature>
<feature type="transmembrane region" description="Helical" evidence="1">
    <location>
        <begin position="377"/>
        <end position="395"/>
    </location>
</feature>
<sequence length="526" mass="59728">MTRLIIKTKDHKIFLLILLISFSVYSFTSHGHRATPDEYFPFVQADQIVNNMPAQDNIPPEVRLFIQNHGYWNGTASICKNGILCSETPIGHAISYMPFLIIEKNFHIIPSYGFSTNDFNDSFYVWWRNSETHEETFTYLFYGPVIASLSVAVFYLICRTYEYSQKTSAIVSFVYAFASIEWAYSTTAFSNVESVLLILTAFLFYRRFKKNYSAINLFFMGLSLGFGVTVRYDMGIFVAILVGYVIYDIMRTSNKLKNITSFAIPLAFFAIILELVSIVRFGHGFLAGAVEGSVYGFAYATGVVIGHSTPIQVGIFGLLFSPGAGIFVFSPILFSAFISLFDFYKKNREDCIFILSYFAALLIFFGTWFHWHGFIAWSARYMLTIIPFLIIPLGASIQKRINIPFRLFVIITSIVGSFFSFAWLIQDVTWFVWGQMGGTKGLFGLDPIGKYPLHLDPSVFWTFQNSQLTQSIILEFSGLQADLYLLKILGPILTSIVLSIILIPSLLYLKLLIKEEIIPLDKESNT</sequence>
<keyword evidence="1" id="KW-0472">Membrane</keyword>
<feature type="transmembrane region" description="Helical" evidence="1">
    <location>
        <begin position="139"/>
        <end position="158"/>
    </location>
</feature>
<dbReference type="AlphaFoldDB" id="A0A2H1EET8"/>
<feature type="transmembrane region" description="Helical" evidence="1">
    <location>
        <begin position="326"/>
        <end position="344"/>
    </location>
</feature>
<evidence type="ECO:0000313" key="3">
    <source>
        <dbReference type="Proteomes" id="UP000232412"/>
    </source>
</evidence>
<accession>A0A2H1EET8</accession>
<organism evidence="2 3">
    <name type="scientific">Nitrosotalea sinensis</name>
    <dbReference type="NCBI Taxonomy" id="1499975"/>
    <lineage>
        <taxon>Archaea</taxon>
        <taxon>Nitrososphaerota</taxon>
        <taxon>Nitrososphaeria</taxon>
        <taxon>Nitrosotaleales</taxon>
        <taxon>Nitrosotaleaceae</taxon>
        <taxon>Nitrosotalea</taxon>
    </lineage>
</organism>
<feature type="transmembrane region" description="Helical" evidence="1">
    <location>
        <begin position="189"/>
        <end position="205"/>
    </location>
</feature>
<evidence type="ECO:0008006" key="4">
    <source>
        <dbReference type="Google" id="ProtNLM"/>
    </source>
</evidence>
<keyword evidence="1" id="KW-1133">Transmembrane helix</keyword>
<feature type="transmembrane region" description="Helical" evidence="1">
    <location>
        <begin position="488"/>
        <end position="509"/>
    </location>
</feature>
<name>A0A2H1EET8_9ARCH</name>
<proteinExistence type="predicted"/>
<reference evidence="3" key="1">
    <citation type="submission" date="2016-12" db="EMBL/GenBank/DDBJ databases">
        <authorList>
            <person name="Herbold C."/>
        </authorList>
    </citation>
    <scope>NUCLEOTIDE SEQUENCE [LARGE SCALE GENOMIC DNA]</scope>
</reference>
<protein>
    <recommendedName>
        <fullName evidence="4">Glycosyltransferase RgtA/B/C/D-like domain-containing protein</fullName>
    </recommendedName>
</protein>
<gene>
    <name evidence="2" type="ORF">NSIN_10193</name>
</gene>
<evidence type="ECO:0000313" key="2">
    <source>
        <dbReference type="EMBL" id="SHO42831.1"/>
    </source>
</evidence>
<dbReference type="Proteomes" id="UP000232412">
    <property type="component" value="Unassembled WGS sequence"/>
</dbReference>
<evidence type="ECO:0000256" key="1">
    <source>
        <dbReference type="SAM" id="Phobius"/>
    </source>
</evidence>
<keyword evidence="1" id="KW-0812">Transmembrane</keyword>